<reference evidence="8" key="5">
    <citation type="journal article" date="2021" name="G3 (Bethesda)">
        <title>Aegilops tauschii genome assembly Aet v5.0 features greater sequence contiguity and improved annotation.</title>
        <authorList>
            <person name="Wang L."/>
            <person name="Zhu T."/>
            <person name="Rodriguez J.C."/>
            <person name="Deal K.R."/>
            <person name="Dubcovsky J."/>
            <person name="McGuire P.E."/>
            <person name="Lux T."/>
            <person name="Spannagl M."/>
            <person name="Mayer K.F.X."/>
            <person name="Baldrich P."/>
            <person name="Meyers B.C."/>
            <person name="Huo N."/>
            <person name="Gu Y.Q."/>
            <person name="Zhou H."/>
            <person name="Devos K.M."/>
            <person name="Bennetzen J.L."/>
            <person name="Unver T."/>
            <person name="Budak H."/>
            <person name="Gulick P.J."/>
            <person name="Galiba G."/>
            <person name="Kalapos B."/>
            <person name="Nelson D.R."/>
            <person name="Li P."/>
            <person name="You F.M."/>
            <person name="Luo M.C."/>
            <person name="Dvorak J."/>
        </authorList>
    </citation>
    <scope>NUCLEOTIDE SEQUENCE [LARGE SCALE GENOMIC DNA]</scope>
    <source>
        <strain evidence="8">cv. AL8/78</strain>
    </source>
</reference>
<keyword evidence="1" id="KW-0150">Chloroplast</keyword>
<dbReference type="GO" id="GO:0010287">
    <property type="term" value="C:plastoglobule"/>
    <property type="evidence" value="ECO:0007669"/>
    <property type="project" value="UniProtKB-SubCell"/>
</dbReference>
<evidence type="ECO:0000256" key="2">
    <source>
        <dbReference type="ARBA" id="ARBA00022603"/>
    </source>
</evidence>
<proteinExistence type="predicted"/>
<reference evidence="9" key="2">
    <citation type="journal article" date="2017" name="Nat. Plants">
        <title>The Aegilops tauschii genome reveals multiple impacts of transposons.</title>
        <authorList>
            <person name="Zhao G."/>
            <person name="Zou C."/>
            <person name="Li K."/>
            <person name="Wang K."/>
            <person name="Li T."/>
            <person name="Gao L."/>
            <person name="Zhang X."/>
            <person name="Wang H."/>
            <person name="Yang Z."/>
            <person name="Liu X."/>
            <person name="Jiang W."/>
            <person name="Mao L."/>
            <person name="Kong X."/>
            <person name="Jiao Y."/>
            <person name="Jia J."/>
        </authorList>
    </citation>
    <scope>NUCLEOTIDE SEQUENCE [LARGE SCALE GENOMIC DNA]</scope>
    <source>
        <strain evidence="9">cv. AL8/78</strain>
    </source>
</reference>
<feature type="domain" description="Methyltransferase type 11" evidence="7">
    <location>
        <begin position="203"/>
        <end position="301"/>
    </location>
</feature>
<dbReference type="InterPro" id="IPR013216">
    <property type="entry name" value="Methyltransf_11"/>
</dbReference>
<dbReference type="GO" id="GO:0032259">
    <property type="term" value="P:methylation"/>
    <property type="evidence" value="ECO:0007669"/>
    <property type="project" value="UniProtKB-KW"/>
</dbReference>
<dbReference type="FunFam" id="3.40.50.150:FF:000144">
    <property type="entry name" value="Putative methyltransferase, chloroplastic"/>
    <property type="match status" value="1"/>
</dbReference>
<evidence type="ECO:0000256" key="3">
    <source>
        <dbReference type="ARBA" id="ARBA00022640"/>
    </source>
</evidence>
<dbReference type="Pfam" id="PF08241">
    <property type="entry name" value="Methyltransf_11"/>
    <property type="match status" value="1"/>
</dbReference>
<evidence type="ECO:0000256" key="1">
    <source>
        <dbReference type="ARBA" id="ARBA00022528"/>
    </source>
</evidence>
<name>A0A453PCS7_AEGTS</name>
<reference evidence="8" key="3">
    <citation type="journal article" date="2017" name="Nature">
        <title>Genome sequence of the progenitor of the wheat D genome Aegilops tauschii.</title>
        <authorList>
            <person name="Luo M.C."/>
            <person name="Gu Y.Q."/>
            <person name="Puiu D."/>
            <person name="Wang H."/>
            <person name="Twardziok S.O."/>
            <person name="Deal K.R."/>
            <person name="Huo N."/>
            <person name="Zhu T."/>
            <person name="Wang L."/>
            <person name="Wang Y."/>
            <person name="McGuire P.E."/>
            <person name="Liu S."/>
            <person name="Long H."/>
            <person name="Ramasamy R.K."/>
            <person name="Rodriguez J.C."/>
            <person name="Van S.L."/>
            <person name="Yuan L."/>
            <person name="Wang Z."/>
            <person name="Xia Z."/>
            <person name="Xiao L."/>
            <person name="Anderson O.D."/>
            <person name="Ouyang S."/>
            <person name="Liang Y."/>
            <person name="Zimin A.V."/>
            <person name="Pertea G."/>
            <person name="Qi P."/>
            <person name="Bennetzen J.L."/>
            <person name="Dai X."/>
            <person name="Dawson M.W."/>
            <person name="Muller H.G."/>
            <person name="Kugler K."/>
            <person name="Rivarola-Duarte L."/>
            <person name="Spannagl M."/>
            <person name="Mayer K.F.X."/>
            <person name="Lu F.H."/>
            <person name="Bevan M.W."/>
            <person name="Leroy P."/>
            <person name="Li P."/>
            <person name="You F.M."/>
            <person name="Sun Q."/>
            <person name="Liu Z."/>
            <person name="Lyons E."/>
            <person name="Wicker T."/>
            <person name="Salzberg S.L."/>
            <person name="Devos K.M."/>
            <person name="Dvorak J."/>
        </authorList>
    </citation>
    <scope>NUCLEOTIDE SEQUENCE [LARGE SCALE GENOMIC DNA]</scope>
    <source>
        <strain evidence="8">cv. AL8/78</strain>
    </source>
</reference>
<dbReference type="Proteomes" id="UP000015105">
    <property type="component" value="Chromosome 6D"/>
</dbReference>
<dbReference type="STRING" id="200361.A0A453PCS7"/>
<sequence>RLDSTMAAIRSAAISAAAVVAPRGFGRRRCLVACLAAPARGALGVTASASASASGKMLPRSALHASASPASSTGAPDSDEAAAESLVEAELSKLACPICYYPLVSSIDHQSAPSKSDSSLECSTCKKLYSKDDYWDLTVAVGSTEYSETMPAATELFRTQLVSFLYERGWRQNFIWGGFPGLEKEFEMAKDYLKPTSGGIIIDASCGSGLFSRLFVKSELYCLVVALDFSENMLKQCKEFIKQENISDERLALVRADISRLPFVSGSIDALHAGAAIHCWPSPACAVAEISRVLRPGGIFVGSTFIADVLPPVIPLLRIGRPYIDQITGNNTFLSELELEDLCRACGLVNFTFVRNGFYIMFSATKAS</sequence>
<organism evidence="8 9">
    <name type="scientific">Aegilops tauschii subsp. strangulata</name>
    <name type="common">Goatgrass</name>
    <dbReference type="NCBI Taxonomy" id="200361"/>
    <lineage>
        <taxon>Eukaryota</taxon>
        <taxon>Viridiplantae</taxon>
        <taxon>Streptophyta</taxon>
        <taxon>Embryophyta</taxon>
        <taxon>Tracheophyta</taxon>
        <taxon>Spermatophyta</taxon>
        <taxon>Magnoliopsida</taxon>
        <taxon>Liliopsida</taxon>
        <taxon>Poales</taxon>
        <taxon>Poaceae</taxon>
        <taxon>BOP clade</taxon>
        <taxon>Pooideae</taxon>
        <taxon>Triticodae</taxon>
        <taxon>Triticeae</taxon>
        <taxon>Triticinae</taxon>
        <taxon>Aegilops</taxon>
    </lineage>
</organism>
<dbReference type="SUPFAM" id="SSF53335">
    <property type="entry name" value="S-adenosyl-L-methionine-dependent methyltransferases"/>
    <property type="match status" value="1"/>
</dbReference>
<keyword evidence="2" id="KW-0489">Methyltransferase</keyword>
<keyword evidence="5" id="KW-0809">Transit peptide</keyword>
<keyword evidence="4" id="KW-0808">Transferase</keyword>
<reference evidence="8" key="4">
    <citation type="submission" date="2019-03" db="UniProtKB">
        <authorList>
            <consortium name="EnsemblPlants"/>
        </authorList>
    </citation>
    <scope>IDENTIFICATION</scope>
</reference>
<comment type="subcellular location">
    <subcellularLocation>
        <location evidence="6">Plastid</location>
        <location evidence="6">Chloroplast</location>
        <location evidence="6">Plastoglobule</location>
    </subcellularLocation>
</comment>
<dbReference type="Gene3D" id="3.40.50.150">
    <property type="entry name" value="Vaccinia Virus protein VP39"/>
    <property type="match status" value="1"/>
</dbReference>
<dbReference type="PANTHER" id="PTHR43591:SF46">
    <property type="entry name" value="OS08G0411200 PROTEIN"/>
    <property type="match status" value="1"/>
</dbReference>
<dbReference type="GO" id="GO:0008757">
    <property type="term" value="F:S-adenosylmethionine-dependent methyltransferase activity"/>
    <property type="evidence" value="ECO:0007669"/>
    <property type="project" value="InterPro"/>
</dbReference>
<dbReference type="CDD" id="cd02440">
    <property type="entry name" value="AdoMet_MTases"/>
    <property type="match status" value="1"/>
</dbReference>
<dbReference type="Gramene" id="AET6Gv20688200.1">
    <property type="protein sequence ID" value="AET6Gv20688200.1"/>
    <property type="gene ID" value="AET6Gv20688200"/>
</dbReference>
<keyword evidence="9" id="KW-1185">Reference proteome</keyword>
<dbReference type="AlphaFoldDB" id="A0A453PCS7"/>
<keyword evidence="3" id="KW-0934">Plastid</keyword>
<evidence type="ECO:0000256" key="6">
    <source>
        <dbReference type="ARBA" id="ARBA00060463"/>
    </source>
</evidence>
<evidence type="ECO:0000259" key="7">
    <source>
        <dbReference type="Pfam" id="PF08241"/>
    </source>
</evidence>
<accession>A0A453PCS7</accession>
<evidence type="ECO:0000313" key="9">
    <source>
        <dbReference type="Proteomes" id="UP000015105"/>
    </source>
</evidence>
<dbReference type="InterPro" id="IPR029063">
    <property type="entry name" value="SAM-dependent_MTases_sf"/>
</dbReference>
<evidence type="ECO:0000256" key="4">
    <source>
        <dbReference type="ARBA" id="ARBA00022679"/>
    </source>
</evidence>
<evidence type="ECO:0000313" key="8">
    <source>
        <dbReference type="EnsemblPlants" id="AET6Gv20688200.1"/>
    </source>
</evidence>
<dbReference type="PANTHER" id="PTHR43591">
    <property type="entry name" value="METHYLTRANSFERASE"/>
    <property type="match status" value="1"/>
</dbReference>
<reference evidence="9" key="1">
    <citation type="journal article" date="2014" name="Science">
        <title>Ancient hybridizations among the ancestral genomes of bread wheat.</title>
        <authorList>
            <consortium name="International Wheat Genome Sequencing Consortium,"/>
            <person name="Marcussen T."/>
            <person name="Sandve S.R."/>
            <person name="Heier L."/>
            <person name="Spannagl M."/>
            <person name="Pfeifer M."/>
            <person name="Jakobsen K.S."/>
            <person name="Wulff B.B."/>
            <person name="Steuernagel B."/>
            <person name="Mayer K.F."/>
            <person name="Olsen O.A."/>
        </authorList>
    </citation>
    <scope>NUCLEOTIDE SEQUENCE [LARGE SCALE GENOMIC DNA]</scope>
    <source>
        <strain evidence="9">cv. AL8/78</strain>
    </source>
</reference>
<protein>
    <recommendedName>
        <fullName evidence="7">Methyltransferase type 11 domain-containing protein</fullName>
    </recommendedName>
</protein>
<evidence type="ECO:0000256" key="5">
    <source>
        <dbReference type="ARBA" id="ARBA00022946"/>
    </source>
</evidence>
<dbReference type="EnsemblPlants" id="AET6Gv20688200.1">
    <property type="protein sequence ID" value="AET6Gv20688200.1"/>
    <property type="gene ID" value="AET6Gv20688200"/>
</dbReference>